<reference evidence="2" key="1">
    <citation type="journal article" date="2022" name="Microb. Genom.">
        <title>A global pangenome for the wheat fungal pathogen Pyrenophora tritici-repentis and prediction of effector protein structural homology.</title>
        <authorList>
            <person name="Moolhuijzen P.M."/>
            <person name="See P.T."/>
            <person name="Shi G."/>
            <person name="Powell H.R."/>
            <person name="Cockram J."/>
            <person name="Jorgensen L.N."/>
            <person name="Benslimane H."/>
            <person name="Strelkov S.E."/>
            <person name="Turner J."/>
            <person name="Liu Z."/>
            <person name="Moffat C.S."/>
        </authorList>
    </citation>
    <scope>NUCLEOTIDE SEQUENCE [LARGE SCALE GENOMIC DNA]</scope>
</reference>
<dbReference type="EMBL" id="NRDI02000004">
    <property type="protein sequence ID" value="KAI1517450.1"/>
    <property type="molecule type" value="Genomic_DNA"/>
</dbReference>
<name>A0A922T1F1_9PLEO</name>
<keyword evidence="2" id="KW-1185">Reference proteome</keyword>
<dbReference type="AlphaFoldDB" id="A0A922T1F1"/>
<evidence type="ECO:0000313" key="1">
    <source>
        <dbReference type="EMBL" id="KAI1517450.1"/>
    </source>
</evidence>
<evidence type="ECO:0000313" key="2">
    <source>
        <dbReference type="Proteomes" id="UP000249757"/>
    </source>
</evidence>
<dbReference type="Proteomes" id="UP000249757">
    <property type="component" value="Unassembled WGS sequence"/>
</dbReference>
<accession>A0A922T1F1</accession>
<comment type="caution">
    <text evidence="1">The sequence shown here is derived from an EMBL/GenBank/DDBJ whole genome shotgun (WGS) entry which is preliminary data.</text>
</comment>
<sequence length="84" mass="9054">MAQHDQQPDGAYRAPSDGVASLPHVTASSWSWTVTEFSLSQRLDLFTVLCRGASSPVSTSQASPSASDLAKVITTRRLAMQDHH</sequence>
<gene>
    <name evidence="1" type="ORF">Ptr86124_004387</name>
</gene>
<protein>
    <submittedName>
        <fullName evidence="1">Uncharacterized protein</fullName>
    </submittedName>
</protein>
<proteinExistence type="predicted"/>
<organism evidence="1 2">
    <name type="scientific">Pyrenophora tritici-repentis</name>
    <dbReference type="NCBI Taxonomy" id="45151"/>
    <lineage>
        <taxon>Eukaryota</taxon>
        <taxon>Fungi</taxon>
        <taxon>Dikarya</taxon>
        <taxon>Ascomycota</taxon>
        <taxon>Pezizomycotina</taxon>
        <taxon>Dothideomycetes</taxon>
        <taxon>Pleosporomycetidae</taxon>
        <taxon>Pleosporales</taxon>
        <taxon>Pleosporineae</taxon>
        <taxon>Pleosporaceae</taxon>
        <taxon>Pyrenophora</taxon>
    </lineage>
</organism>